<feature type="region of interest" description="Disordered" evidence="1">
    <location>
        <begin position="98"/>
        <end position="119"/>
    </location>
</feature>
<feature type="compositionally biased region" description="Polar residues" evidence="1">
    <location>
        <begin position="46"/>
        <end position="56"/>
    </location>
</feature>
<evidence type="ECO:0000313" key="2">
    <source>
        <dbReference type="EMBL" id="KAK8401916.1"/>
    </source>
</evidence>
<evidence type="ECO:0000256" key="1">
    <source>
        <dbReference type="SAM" id="MobiDB-lite"/>
    </source>
</evidence>
<reference evidence="2 3" key="1">
    <citation type="submission" date="2023-03" db="EMBL/GenBank/DDBJ databases">
        <title>High-quality genome of Scylla paramamosain provides insights in environmental adaptation.</title>
        <authorList>
            <person name="Zhang L."/>
        </authorList>
    </citation>
    <scope>NUCLEOTIDE SEQUENCE [LARGE SCALE GENOMIC DNA]</scope>
    <source>
        <strain evidence="2">LZ_2023a</strain>
        <tissue evidence="2">Muscle</tissue>
    </source>
</reference>
<comment type="caution">
    <text evidence="2">The sequence shown here is derived from an EMBL/GenBank/DDBJ whole genome shotgun (WGS) entry which is preliminary data.</text>
</comment>
<dbReference type="AlphaFoldDB" id="A0AAW0USC3"/>
<feature type="region of interest" description="Disordered" evidence="1">
    <location>
        <begin position="18"/>
        <end position="86"/>
    </location>
</feature>
<proteinExistence type="predicted"/>
<name>A0AAW0USC3_SCYPA</name>
<sequence>MHQKQWLQDRDHMEAFLTTTTTTTTTTTRSTKDKDGSSISGDGSSLQNTRLISVSCSPGEETSGERLDVKAVAPSTSPAGGDGGVVLGQVAEADGKLVRDGPHEQRSSGPVGGGASGVLHGAVSSSPIGPLPEVFWPMREHRGSLFIHVLFAHEFGKPCAVLLSRDPSPNTPGTLKLYCGFVGVFYSMERSVPTLTTTLTTLSRREVRGRVLVVVVEVEVVRVVVCRLS</sequence>
<dbReference type="Proteomes" id="UP001487740">
    <property type="component" value="Unassembled WGS sequence"/>
</dbReference>
<accession>A0AAW0USC3</accession>
<organism evidence="2 3">
    <name type="scientific">Scylla paramamosain</name>
    <name type="common">Mud crab</name>
    <dbReference type="NCBI Taxonomy" id="85552"/>
    <lineage>
        <taxon>Eukaryota</taxon>
        <taxon>Metazoa</taxon>
        <taxon>Ecdysozoa</taxon>
        <taxon>Arthropoda</taxon>
        <taxon>Crustacea</taxon>
        <taxon>Multicrustacea</taxon>
        <taxon>Malacostraca</taxon>
        <taxon>Eumalacostraca</taxon>
        <taxon>Eucarida</taxon>
        <taxon>Decapoda</taxon>
        <taxon>Pleocyemata</taxon>
        <taxon>Brachyura</taxon>
        <taxon>Eubrachyura</taxon>
        <taxon>Portunoidea</taxon>
        <taxon>Portunidae</taxon>
        <taxon>Portuninae</taxon>
        <taxon>Scylla</taxon>
    </lineage>
</organism>
<gene>
    <name evidence="2" type="ORF">O3P69_001193</name>
</gene>
<evidence type="ECO:0000313" key="3">
    <source>
        <dbReference type="Proteomes" id="UP001487740"/>
    </source>
</evidence>
<keyword evidence="3" id="KW-1185">Reference proteome</keyword>
<protein>
    <submittedName>
        <fullName evidence="2">Uncharacterized protein</fullName>
    </submittedName>
</protein>
<feature type="compositionally biased region" description="Low complexity" evidence="1">
    <location>
        <begin position="18"/>
        <end position="28"/>
    </location>
</feature>
<dbReference type="EMBL" id="JARAKH010000008">
    <property type="protein sequence ID" value="KAK8401916.1"/>
    <property type="molecule type" value="Genomic_DNA"/>
</dbReference>